<evidence type="ECO:0000313" key="1">
    <source>
        <dbReference type="EMBL" id="AMB48772.1"/>
    </source>
</evidence>
<name>A0A0Y0K7K7_GHVS</name>
<dbReference type="Proteomes" id="UP000282469">
    <property type="component" value="Segment"/>
</dbReference>
<dbReference type="EMBL" id="KU050077">
    <property type="protein sequence ID" value="AMB48772.1"/>
    <property type="molecule type" value="Genomic_DNA"/>
</dbReference>
<sequence>MGPLGYCPIETQPDVFCLMRCLKNNIKKHRYTINRMAYLELIKLYEKTWANFESNYQSDLDDTLGRLITLLTYLNSK</sequence>
<organism evidence="1 2">
    <name type="scientific">Glossina hytrovirus (isolate Glossina pallidipes/Ethiopia/Seibersdorf/-)</name>
    <name type="common">GHV</name>
    <dbReference type="NCBI Taxonomy" id="379529"/>
    <lineage>
        <taxon>Viruses</taxon>
        <taxon>Viruses incertae sedis</taxon>
        <taxon>Naldaviricetes</taxon>
        <taxon>Lefavirales</taxon>
        <taxon>Hytrosaviridae</taxon>
        <taxon>Glossinavirus</taxon>
        <taxon>Glossinavirus glopallidipedis</taxon>
    </lineage>
</organism>
<dbReference type="RefSeq" id="YP_001687101.1">
    <property type="nucleotide sequence ID" value="NC_010356.1"/>
</dbReference>
<accession>A0A0Y0K7K7</accession>
<evidence type="ECO:0000313" key="2">
    <source>
        <dbReference type="Proteomes" id="UP000282469"/>
    </source>
</evidence>
<protein>
    <submittedName>
        <fullName evidence="1">Uncharacterized protein</fullName>
    </submittedName>
</protein>
<dbReference type="KEGG" id="vg:5950977"/>
<gene>
    <name evidence="1" type="ORF">GpSGHVEth168</name>
</gene>
<reference evidence="1 2" key="1">
    <citation type="journal article" date="2016" name="J. Gen. Virol.">
        <title>Comprehensive annotation of Glossina pallidipes salivary gland hypertrophy virus from Ethiopian tsetse flies: a proteogenomics approach.</title>
        <authorList>
            <person name="Abd-Alla A.M."/>
            <person name="Kariithi H.M."/>
            <person name="Cousserans F."/>
            <person name="Parker N.J."/>
            <person name="Ince I.A."/>
            <person name="Scully E.D."/>
            <person name="Boeren S."/>
            <person name="Geib S.M."/>
            <person name="Mekonnen S."/>
            <person name="Vlak J.M."/>
            <person name="Parker A.G."/>
            <person name="Vreysen M.J."/>
            <person name="Bergoin M."/>
        </authorList>
    </citation>
    <scope>NUCLEOTIDE SEQUENCE [LARGE SCALE GENOMIC DNA]</scope>
    <source>
        <strain evidence="1 2">Ethiopian</strain>
    </source>
</reference>
<proteinExistence type="predicted"/>
<organismHost>
    <name type="scientific">Glossina</name>
    <name type="common">tsetse flies</name>
    <dbReference type="NCBI Taxonomy" id="7393"/>
</organismHost>